<evidence type="ECO:0000259" key="2">
    <source>
        <dbReference type="Pfam" id="PF01569"/>
    </source>
</evidence>
<dbReference type="Proteomes" id="UP001500689">
    <property type="component" value="Unassembled WGS sequence"/>
</dbReference>
<sequence length="193" mass="20057">MTARRALALVAALCALATLVLGLVVANRAPGALDTRATDVTGRLSRPLLDVLVLPTEPYLLIPAIALVAGACLFRHRRRDALLAVAGPALAVALNTWVLKPLFGRMKDATLAYPSGHTVSLVTVLVVLVLLARPKLVTTLVAVFLLCCATIGLVGLGYHYLTDVAGGVCFATFVVTGMRAALTPRLAPAPSTG</sequence>
<organism evidence="3 4">
    <name type="scientific">Amycolatopsis ultiminotia</name>
    <dbReference type="NCBI Taxonomy" id="543629"/>
    <lineage>
        <taxon>Bacteria</taxon>
        <taxon>Bacillati</taxon>
        <taxon>Actinomycetota</taxon>
        <taxon>Actinomycetes</taxon>
        <taxon>Pseudonocardiales</taxon>
        <taxon>Pseudonocardiaceae</taxon>
        <taxon>Amycolatopsis</taxon>
    </lineage>
</organism>
<dbReference type="Gene3D" id="1.20.144.10">
    <property type="entry name" value="Phosphatidic acid phosphatase type 2/haloperoxidase"/>
    <property type="match status" value="1"/>
</dbReference>
<feature type="transmembrane region" description="Helical" evidence="1">
    <location>
        <begin position="52"/>
        <end position="74"/>
    </location>
</feature>
<evidence type="ECO:0000256" key="1">
    <source>
        <dbReference type="SAM" id="Phobius"/>
    </source>
</evidence>
<reference evidence="4" key="1">
    <citation type="journal article" date="2019" name="Int. J. Syst. Evol. Microbiol.">
        <title>The Global Catalogue of Microorganisms (GCM) 10K type strain sequencing project: providing services to taxonomists for standard genome sequencing and annotation.</title>
        <authorList>
            <consortium name="The Broad Institute Genomics Platform"/>
            <consortium name="The Broad Institute Genome Sequencing Center for Infectious Disease"/>
            <person name="Wu L."/>
            <person name="Ma J."/>
        </authorList>
    </citation>
    <scope>NUCLEOTIDE SEQUENCE [LARGE SCALE GENOMIC DNA]</scope>
    <source>
        <strain evidence="4">JCM 16898</strain>
    </source>
</reference>
<dbReference type="EMBL" id="BAAAZN010000002">
    <property type="protein sequence ID" value="GAA3531781.1"/>
    <property type="molecule type" value="Genomic_DNA"/>
</dbReference>
<gene>
    <name evidence="3" type="ORF">GCM10022222_13720</name>
</gene>
<dbReference type="InterPro" id="IPR000326">
    <property type="entry name" value="PAP2/HPO"/>
</dbReference>
<keyword evidence="1" id="KW-1133">Transmembrane helix</keyword>
<dbReference type="SUPFAM" id="SSF48317">
    <property type="entry name" value="Acid phosphatase/Vanadium-dependent haloperoxidase"/>
    <property type="match status" value="1"/>
</dbReference>
<dbReference type="Pfam" id="PF01569">
    <property type="entry name" value="PAP2"/>
    <property type="match status" value="1"/>
</dbReference>
<name>A0ABP6VDZ9_9PSEU</name>
<keyword evidence="4" id="KW-1185">Reference proteome</keyword>
<dbReference type="RefSeq" id="WP_344856444.1">
    <property type="nucleotide sequence ID" value="NZ_BAAAZN010000002.1"/>
</dbReference>
<evidence type="ECO:0000313" key="3">
    <source>
        <dbReference type="EMBL" id="GAA3531781.1"/>
    </source>
</evidence>
<protein>
    <submittedName>
        <fullName evidence="3">Phosphatase PAP2 family protein</fullName>
    </submittedName>
</protein>
<keyword evidence="1" id="KW-0812">Transmembrane</keyword>
<dbReference type="InterPro" id="IPR036938">
    <property type="entry name" value="PAP2/HPO_sf"/>
</dbReference>
<accession>A0ABP6VDZ9</accession>
<comment type="caution">
    <text evidence="3">The sequence shown here is derived from an EMBL/GenBank/DDBJ whole genome shotgun (WGS) entry which is preliminary data.</text>
</comment>
<feature type="domain" description="Phosphatidic acid phosphatase type 2/haloperoxidase" evidence="2">
    <location>
        <begin position="110"/>
        <end position="179"/>
    </location>
</feature>
<feature type="transmembrane region" description="Helical" evidence="1">
    <location>
        <begin position="111"/>
        <end position="132"/>
    </location>
</feature>
<feature type="transmembrane region" description="Helical" evidence="1">
    <location>
        <begin position="81"/>
        <end position="99"/>
    </location>
</feature>
<proteinExistence type="predicted"/>
<keyword evidence="1" id="KW-0472">Membrane</keyword>
<feature type="transmembrane region" description="Helical" evidence="1">
    <location>
        <begin position="139"/>
        <end position="158"/>
    </location>
</feature>
<evidence type="ECO:0000313" key="4">
    <source>
        <dbReference type="Proteomes" id="UP001500689"/>
    </source>
</evidence>